<protein>
    <submittedName>
        <fullName evidence="2 3">Uncharacterized protein</fullName>
    </submittedName>
</protein>
<dbReference type="HOGENOM" id="CLU_2111510_0_0_1"/>
<dbReference type="Proteomes" id="UP000001555">
    <property type="component" value="Unassembled WGS sequence"/>
</dbReference>
<dbReference type="InParanoid" id="B7PI81"/>
<evidence type="ECO:0000313" key="3">
    <source>
        <dbReference type="EnsemblMetazoa" id="ISCW004555-PA"/>
    </source>
</evidence>
<dbReference type="VEuPathDB" id="VectorBase:ISCW004555"/>
<gene>
    <name evidence="2" type="ORF">IscW_ISCW004555</name>
</gene>
<dbReference type="EMBL" id="DS717633">
    <property type="protein sequence ID" value="EEC06303.1"/>
    <property type="molecule type" value="Genomic_DNA"/>
</dbReference>
<keyword evidence="4" id="KW-1185">Reference proteome</keyword>
<proteinExistence type="predicted"/>
<name>B7PI81_IXOSC</name>
<evidence type="ECO:0000256" key="1">
    <source>
        <dbReference type="SAM" id="MobiDB-lite"/>
    </source>
</evidence>
<evidence type="ECO:0000313" key="2">
    <source>
        <dbReference type="EMBL" id="EEC06303.1"/>
    </source>
</evidence>
<feature type="region of interest" description="Disordered" evidence="1">
    <location>
        <begin position="1"/>
        <end position="32"/>
    </location>
</feature>
<reference evidence="2 4" key="1">
    <citation type="submission" date="2008-03" db="EMBL/GenBank/DDBJ databases">
        <title>Annotation of Ixodes scapularis.</title>
        <authorList>
            <consortium name="Ixodes scapularis Genome Project Consortium"/>
            <person name="Caler E."/>
            <person name="Hannick L.I."/>
            <person name="Bidwell S."/>
            <person name="Joardar V."/>
            <person name="Thiagarajan M."/>
            <person name="Amedeo P."/>
            <person name="Galinsky K.J."/>
            <person name="Schobel S."/>
            <person name="Inman J."/>
            <person name="Hostetler J."/>
            <person name="Miller J."/>
            <person name="Hammond M."/>
            <person name="Megy K."/>
            <person name="Lawson D."/>
            <person name="Kodira C."/>
            <person name="Sutton G."/>
            <person name="Meyer J."/>
            <person name="Hill C.A."/>
            <person name="Birren B."/>
            <person name="Nene V."/>
            <person name="Collins F."/>
            <person name="Alarcon-Chaidez F."/>
            <person name="Wikel S."/>
            <person name="Strausberg R."/>
        </authorList>
    </citation>
    <scope>NUCLEOTIDE SEQUENCE [LARGE SCALE GENOMIC DNA]</scope>
    <source>
        <strain evidence="4">Wikel</strain>
        <strain evidence="2">Wikel colony</strain>
    </source>
</reference>
<dbReference type="AlphaFoldDB" id="B7PI81"/>
<dbReference type="EMBL" id="ABJB010487710">
    <property type="status" value="NOT_ANNOTATED_CDS"/>
    <property type="molecule type" value="Genomic_DNA"/>
</dbReference>
<dbReference type="VEuPathDB" id="VectorBase:ISCI004555"/>
<evidence type="ECO:0000313" key="4">
    <source>
        <dbReference type="Proteomes" id="UP000001555"/>
    </source>
</evidence>
<sequence length="115" mass="12419">MFDAGVRQVLQSAGHSRLQRSAGPAGTDGLIRASMEKGPRTRLGASIARITRPCRGAAGDALRGPRPQRRRLREKAPRWDRLPAGTASVPERPSNRACSLSSRHRPKEPPGCGSF</sequence>
<organism>
    <name type="scientific">Ixodes scapularis</name>
    <name type="common">Black-legged tick</name>
    <name type="synonym">Deer tick</name>
    <dbReference type="NCBI Taxonomy" id="6945"/>
    <lineage>
        <taxon>Eukaryota</taxon>
        <taxon>Metazoa</taxon>
        <taxon>Ecdysozoa</taxon>
        <taxon>Arthropoda</taxon>
        <taxon>Chelicerata</taxon>
        <taxon>Arachnida</taxon>
        <taxon>Acari</taxon>
        <taxon>Parasitiformes</taxon>
        <taxon>Ixodida</taxon>
        <taxon>Ixodoidea</taxon>
        <taxon>Ixodidae</taxon>
        <taxon>Ixodinae</taxon>
        <taxon>Ixodes</taxon>
    </lineage>
</organism>
<reference evidence="3" key="2">
    <citation type="submission" date="2020-05" db="UniProtKB">
        <authorList>
            <consortium name="EnsemblMetazoa"/>
        </authorList>
    </citation>
    <scope>IDENTIFICATION</scope>
    <source>
        <strain evidence="3">wikel</strain>
    </source>
</reference>
<dbReference type="EnsemblMetazoa" id="ISCW004555-RA">
    <property type="protein sequence ID" value="ISCW004555-PA"/>
    <property type="gene ID" value="ISCW004555"/>
</dbReference>
<dbReference type="PaxDb" id="6945-B7PI81"/>
<accession>B7PI81</accession>
<feature type="region of interest" description="Disordered" evidence="1">
    <location>
        <begin position="56"/>
        <end position="115"/>
    </location>
</feature>